<accession>A0ABY2R993</accession>
<dbReference type="PROSITE" id="PS01124">
    <property type="entry name" value="HTH_ARAC_FAMILY_2"/>
    <property type="match status" value="1"/>
</dbReference>
<dbReference type="EMBL" id="SDLV01000012">
    <property type="protein sequence ID" value="THV62178.1"/>
    <property type="molecule type" value="Genomic_DNA"/>
</dbReference>
<feature type="transmembrane region" description="Helical" evidence="4">
    <location>
        <begin position="41"/>
        <end position="60"/>
    </location>
</feature>
<sequence length="335" mass="39899">METSELLYVKEREFMKNFVFCMSPFYFYMGCFYYIVDPNGITHLIIFTYFASILIGLWLGLKLNMTFKFLTTLHILVYTLMQYCFYITYNTFLIQALYYIPAFLILNYLYSLKVLILWSAYIVISFLSPFVLDNFFNFSHPLKLSRTEEMIQNISTFVAVIFGIFFIFHYLKIFNKIKQDGLLKKGNEEIQSAENHSEPEAELLEDHSMAHIEIPSDYADKFDELYQRIIAYIEENKVWQNADFSISQLAEKLSSNRTYISKALREKGKTNFNNLLNTYRVRQVLQDFENLEHKNYKISFIYRKAGFSYQASFSRVFKEITGYTATEYLKRKEKM</sequence>
<evidence type="ECO:0000313" key="6">
    <source>
        <dbReference type="EMBL" id="THV62178.1"/>
    </source>
</evidence>
<protein>
    <submittedName>
        <fullName evidence="6">Helix-turn-helix domain-containing protein</fullName>
    </submittedName>
</protein>
<evidence type="ECO:0000259" key="5">
    <source>
        <dbReference type="PROSITE" id="PS01124"/>
    </source>
</evidence>
<evidence type="ECO:0000256" key="1">
    <source>
        <dbReference type="ARBA" id="ARBA00023015"/>
    </source>
</evidence>
<dbReference type="InterPro" id="IPR009057">
    <property type="entry name" value="Homeodomain-like_sf"/>
</dbReference>
<dbReference type="PANTHER" id="PTHR43280:SF29">
    <property type="entry name" value="ARAC-FAMILY TRANSCRIPTIONAL REGULATOR"/>
    <property type="match status" value="1"/>
</dbReference>
<evidence type="ECO:0000256" key="3">
    <source>
        <dbReference type="ARBA" id="ARBA00023163"/>
    </source>
</evidence>
<feature type="transmembrane region" description="Helical" evidence="4">
    <location>
        <begin position="92"/>
        <end position="110"/>
    </location>
</feature>
<dbReference type="SMART" id="SM00342">
    <property type="entry name" value="HTH_ARAC"/>
    <property type="match status" value="1"/>
</dbReference>
<keyword evidence="4" id="KW-0472">Membrane</keyword>
<dbReference type="Proteomes" id="UP000306038">
    <property type="component" value="Unassembled WGS sequence"/>
</dbReference>
<proteinExistence type="predicted"/>
<keyword evidence="4" id="KW-0812">Transmembrane</keyword>
<organism evidence="6 7">
    <name type="scientific">Chryseobacterium candidae</name>
    <dbReference type="NCBI Taxonomy" id="1978493"/>
    <lineage>
        <taxon>Bacteria</taxon>
        <taxon>Pseudomonadati</taxon>
        <taxon>Bacteroidota</taxon>
        <taxon>Flavobacteriia</taxon>
        <taxon>Flavobacteriales</taxon>
        <taxon>Weeksellaceae</taxon>
        <taxon>Chryseobacterium group</taxon>
        <taxon>Chryseobacterium</taxon>
    </lineage>
</organism>
<dbReference type="InterPro" id="IPR018060">
    <property type="entry name" value="HTH_AraC"/>
</dbReference>
<gene>
    <name evidence="6" type="ORF">EK417_07155</name>
</gene>
<evidence type="ECO:0000256" key="2">
    <source>
        <dbReference type="ARBA" id="ARBA00023125"/>
    </source>
</evidence>
<keyword evidence="7" id="KW-1185">Reference proteome</keyword>
<comment type="caution">
    <text evidence="6">The sequence shown here is derived from an EMBL/GenBank/DDBJ whole genome shotgun (WGS) entry which is preliminary data.</text>
</comment>
<dbReference type="Gene3D" id="1.10.10.60">
    <property type="entry name" value="Homeodomain-like"/>
    <property type="match status" value="2"/>
</dbReference>
<keyword evidence="2" id="KW-0238">DNA-binding</keyword>
<feature type="transmembrane region" description="Helical" evidence="4">
    <location>
        <begin position="115"/>
        <end position="132"/>
    </location>
</feature>
<feature type="transmembrane region" description="Helical" evidence="4">
    <location>
        <begin position="17"/>
        <end position="35"/>
    </location>
</feature>
<reference evidence="6 7" key="1">
    <citation type="submission" date="2019-01" db="EMBL/GenBank/DDBJ databases">
        <authorList>
            <person name="B I."/>
            <person name="Ch S."/>
            <person name="Ch V.R."/>
        </authorList>
    </citation>
    <scope>NUCLEOTIDE SEQUENCE [LARGE SCALE GENOMIC DNA]</scope>
    <source>
        <strain evidence="6 7">JC507</strain>
    </source>
</reference>
<feature type="domain" description="HTH araC/xylS-type" evidence="5">
    <location>
        <begin position="227"/>
        <end position="331"/>
    </location>
</feature>
<keyword evidence="1" id="KW-0805">Transcription regulation</keyword>
<dbReference type="PANTHER" id="PTHR43280">
    <property type="entry name" value="ARAC-FAMILY TRANSCRIPTIONAL REGULATOR"/>
    <property type="match status" value="1"/>
</dbReference>
<keyword evidence="3" id="KW-0804">Transcription</keyword>
<feature type="transmembrane region" description="Helical" evidence="4">
    <location>
        <begin position="152"/>
        <end position="171"/>
    </location>
</feature>
<name>A0ABY2R993_9FLAO</name>
<dbReference type="Pfam" id="PF12833">
    <property type="entry name" value="HTH_18"/>
    <property type="match status" value="1"/>
</dbReference>
<evidence type="ECO:0000313" key="7">
    <source>
        <dbReference type="Proteomes" id="UP000306038"/>
    </source>
</evidence>
<keyword evidence="4" id="KW-1133">Transmembrane helix</keyword>
<evidence type="ECO:0000256" key="4">
    <source>
        <dbReference type="SAM" id="Phobius"/>
    </source>
</evidence>
<dbReference type="SUPFAM" id="SSF46689">
    <property type="entry name" value="Homeodomain-like"/>
    <property type="match status" value="1"/>
</dbReference>